<feature type="compositionally biased region" description="Polar residues" evidence="2">
    <location>
        <begin position="24"/>
        <end position="48"/>
    </location>
</feature>
<accession>A0ABV7CFB7</accession>
<keyword evidence="4" id="KW-1185">Reference proteome</keyword>
<keyword evidence="1" id="KW-0175">Coiled coil</keyword>
<feature type="region of interest" description="Disordered" evidence="2">
    <location>
        <begin position="19"/>
        <end position="57"/>
    </location>
</feature>
<evidence type="ECO:0000313" key="3">
    <source>
        <dbReference type="EMBL" id="MFC3031294.1"/>
    </source>
</evidence>
<organism evidence="3 4">
    <name type="scientific">Pseudoalteromonas fenneropenaei</name>
    <dbReference type="NCBI Taxonomy" id="1737459"/>
    <lineage>
        <taxon>Bacteria</taxon>
        <taxon>Pseudomonadati</taxon>
        <taxon>Pseudomonadota</taxon>
        <taxon>Gammaproteobacteria</taxon>
        <taxon>Alteromonadales</taxon>
        <taxon>Pseudoalteromonadaceae</taxon>
        <taxon>Pseudoalteromonas</taxon>
    </lineage>
</organism>
<protein>
    <submittedName>
        <fullName evidence="3">Uncharacterized protein</fullName>
    </submittedName>
</protein>
<dbReference type="RefSeq" id="WP_377120386.1">
    <property type="nucleotide sequence ID" value="NZ_JBHRSD010000002.1"/>
</dbReference>
<name>A0ABV7CFB7_9GAMM</name>
<reference evidence="4" key="1">
    <citation type="journal article" date="2019" name="Int. J. Syst. Evol. Microbiol.">
        <title>The Global Catalogue of Microorganisms (GCM) 10K type strain sequencing project: providing services to taxonomists for standard genome sequencing and annotation.</title>
        <authorList>
            <consortium name="The Broad Institute Genomics Platform"/>
            <consortium name="The Broad Institute Genome Sequencing Center for Infectious Disease"/>
            <person name="Wu L."/>
            <person name="Ma J."/>
        </authorList>
    </citation>
    <scope>NUCLEOTIDE SEQUENCE [LARGE SCALE GENOMIC DNA]</scope>
    <source>
        <strain evidence="4">KCTC 42730</strain>
    </source>
</reference>
<feature type="coiled-coil region" evidence="1">
    <location>
        <begin position="60"/>
        <end position="126"/>
    </location>
</feature>
<proteinExistence type="predicted"/>
<dbReference type="Proteomes" id="UP001595453">
    <property type="component" value="Unassembled WGS sequence"/>
</dbReference>
<gene>
    <name evidence="3" type="ORF">ACFOEE_01975</name>
</gene>
<dbReference type="EMBL" id="JBHRSD010000002">
    <property type="protein sequence ID" value="MFC3031294.1"/>
    <property type="molecule type" value="Genomic_DNA"/>
</dbReference>
<evidence type="ECO:0000256" key="1">
    <source>
        <dbReference type="SAM" id="Coils"/>
    </source>
</evidence>
<evidence type="ECO:0000256" key="2">
    <source>
        <dbReference type="SAM" id="MobiDB-lite"/>
    </source>
</evidence>
<evidence type="ECO:0000313" key="4">
    <source>
        <dbReference type="Proteomes" id="UP001595453"/>
    </source>
</evidence>
<sequence>MNINAMQKFVTIGTNRDERATAVTPPSQSQQPLHVDMRQNTAVENQASKSDKYDNLPPGIKKMLERIDEIKEQIRLFKVELEKIRQNTELNEELKMELLQQKSQQLTQLSAEYIALTQDVQEALKNAGIDDPGILMSVLA</sequence>
<comment type="caution">
    <text evidence="3">The sequence shown here is derived from an EMBL/GenBank/DDBJ whole genome shotgun (WGS) entry which is preliminary data.</text>
</comment>